<dbReference type="AlphaFoldDB" id="A0A8H3FUR4"/>
<name>A0A8H3FUR4_9LECA</name>
<dbReference type="EMBL" id="CAJPDR010000271">
    <property type="protein sequence ID" value="CAF9929639.1"/>
    <property type="molecule type" value="Genomic_DNA"/>
</dbReference>
<comment type="caution">
    <text evidence="2">The sequence shown here is derived from an EMBL/GenBank/DDBJ whole genome shotgun (WGS) entry which is preliminary data.</text>
</comment>
<dbReference type="Proteomes" id="UP000664203">
    <property type="component" value="Unassembled WGS sequence"/>
</dbReference>
<feature type="compositionally biased region" description="Polar residues" evidence="1">
    <location>
        <begin position="15"/>
        <end position="28"/>
    </location>
</feature>
<protein>
    <submittedName>
        <fullName evidence="2">Uncharacterized protein</fullName>
    </submittedName>
</protein>
<feature type="region of interest" description="Disordered" evidence="1">
    <location>
        <begin position="1"/>
        <end position="33"/>
    </location>
</feature>
<sequence length="389" mass="40807">MGADEDATDEGTPAEVNTPTMDELSSSDPGKVVSEEVGDTEFDRLETSVVVNATMGSSEIGSVEIVDSSTGLEIDRPVKVPDEVVSLLELGCTVDVVAALKDVVIWMKLMAVVNVVVDNVCEELGCELKLLNSAELCGMLAGEDAEELGDKMVIDDNTGCDAEVGEVLVDNGVVDVATEKTAEVAKEVADVFIVDEVIVEIAELVVDEFGVEVATDRTVEVVDGVTGTKEGARTVESAIVDKGTIVEGNVGSALNEAATPEDVISAVDEIAVAEDDVGTALVETTTAKDVARTVDKAVAAEDSVGTVLEERLSALIMSAAFARALDSYPQGLETYFHTFSATPYTTACKCAAGITGKIPASTTLKFCVPTQIIESAWLPLSRYWSHKTA</sequence>
<evidence type="ECO:0000256" key="1">
    <source>
        <dbReference type="SAM" id="MobiDB-lite"/>
    </source>
</evidence>
<dbReference type="OrthoDB" id="10616887at2759"/>
<keyword evidence="3" id="KW-1185">Reference proteome</keyword>
<gene>
    <name evidence="2" type="ORF">ALECFALPRED_004418</name>
</gene>
<reference evidence="2" key="1">
    <citation type="submission" date="2021-03" db="EMBL/GenBank/DDBJ databases">
        <authorList>
            <person name="Tagirdzhanova G."/>
        </authorList>
    </citation>
    <scope>NUCLEOTIDE SEQUENCE</scope>
</reference>
<organism evidence="2 3">
    <name type="scientific">Alectoria fallacina</name>
    <dbReference type="NCBI Taxonomy" id="1903189"/>
    <lineage>
        <taxon>Eukaryota</taxon>
        <taxon>Fungi</taxon>
        <taxon>Dikarya</taxon>
        <taxon>Ascomycota</taxon>
        <taxon>Pezizomycotina</taxon>
        <taxon>Lecanoromycetes</taxon>
        <taxon>OSLEUM clade</taxon>
        <taxon>Lecanoromycetidae</taxon>
        <taxon>Lecanorales</taxon>
        <taxon>Lecanorineae</taxon>
        <taxon>Parmeliaceae</taxon>
        <taxon>Alectoria</taxon>
    </lineage>
</organism>
<proteinExistence type="predicted"/>
<evidence type="ECO:0000313" key="3">
    <source>
        <dbReference type="Proteomes" id="UP000664203"/>
    </source>
</evidence>
<accession>A0A8H3FUR4</accession>
<evidence type="ECO:0000313" key="2">
    <source>
        <dbReference type="EMBL" id="CAF9929639.1"/>
    </source>
</evidence>